<name>A0A174VKA9_PARDI</name>
<organism evidence="6 10">
    <name type="scientific">Parabacteroides distasonis</name>
    <dbReference type="NCBI Taxonomy" id="823"/>
    <lineage>
        <taxon>Bacteria</taxon>
        <taxon>Pseudomonadati</taxon>
        <taxon>Bacteroidota</taxon>
        <taxon>Bacteroidia</taxon>
        <taxon>Bacteroidales</taxon>
        <taxon>Tannerellaceae</taxon>
        <taxon>Parabacteroides</taxon>
    </lineage>
</organism>
<reference evidence="10 11" key="1">
    <citation type="journal article" date="2019" name="Nat. Med.">
        <title>A library of human gut bacterial isolates paired with longitudinal multiomics data enables mechanistic microbiome research.</title>
        <authorList>
            <person name="Poyet M."/>
            <person name="Groussin M."/>
            <person name="Gibbons S.M."/>
            <person name="Avila-Pacheco J."/>
            <person name="Jiang X."/>
            <person name="Kearney S.M."/>
            <person name="Perrotta A.R."/>
            <person name="Berdy B."/>
            <person name="Zhao S."/>
            <person name="Lieberman T.D."/>
            <person name="Swanson P.K."/>
            <person name="Smith M."/>
            <person name="Roesemann S."/>
            <person name="Alexander J.E."/>
            <person name="Rich S.A."/>
            <person name="Livny J."/>
            <person name="Vlamakis H."/>
            <person name="Clish C."/>
            <person name="Bullock K."/>
            <person name="Deik A."/>
            <person name="Scott J."/>
            <person name="Pierce K.A."/>
            <person name="Xavier R.J."/>
            <person name="Alm E.J."/>
        </authorList>
    </citation>
    <scope>NUCLEOTIDE SEQUENCE [LARGE SCALE GENOMIC DNA]</scope>
    <source>
        <strain evidence="6 10">BIOML-A2</strain>
        <strain evidence="7 11">BIOML-A20</strain>
        <strain evidence="5 12">BIOML-A41</strain>
    </source>
</reference>
<evidence type="ECO:0000313" key="9">
    <source>
        <dbReference type="Proteomes" id="UP000315827"/>
    </source>
</evidence>
<dbReference type="OrthoDB" id="1050304at2"/>
<dbReference type="CDD" id="cd03811">
    <property type="entry name" value="GT4_GT28_WabH-like"/>
    <property type="match status" value="1"/>
</dbReference>
<evidence type="ECO:0000313" key="7">
    <source>
        <dbReference type="EMBL" id="MSB74152.1"/>
    </source>
</evidence>
<evidence type="ECO:0000313" key="3">
    <source>
        <dbReference type="EMBL" id="MCB6519049.1"/>
    </source>
</evidence>
<dbReference type="SUPFAM" id="SSF53756">
    <property type="entry name" value="UDP-Glycosyltransferase/glycogen phosphorylase"/>
    <property type="match status" value="1"/>
</dbReference>
<evidence type="ECO:0000313" key="5">
    <source>
        <dbReference type="EMBL" id="MRY60142.1"/>
    </source>
</evidence>
<protein>
    <submittedName>
        <fullName evidence="6">Glycosyltransferase</fullName>
    </submittedName>
</protein>
<proteinExistence type="predicted"/>
<dbReference type="Proteomes" id="UP000441609">
    <property type="component" value="Unassembled WGS sequence"/>
</dbReference>
<dbReference type="Proteomes" id="UP000463337">
    <property type="component" value="Unassembled WGS sequence"/>
</dbReference>
<dbReference type="GO" id="GO:0016757">
    <property type="term" value="F:glycosyltransferase activity"/>
    <property type="evidence" value="ECO:0007669"/>
    <property type="project" value="InterPro"/>
</dbReference>
<comment type="caution">
    <text evidence="6">The sequence shown here is derived from an EMBL/GenBank/DDBJ whole genome shotgun (WGS) entry which is preliminary data.</text>
</comment>
<dbReference type="InterPro" id="IPR050194">
    <property type="entry name" value="Glycosyltransferase_grp1"/>
</dbReference>
<evidence type="ECO:0000313" key="4">
    <source>
        <dbReference type="EMBL" id="MDB9139404.1"/>
    </source>
</evidence>
<dbReference type="EMBL" id="WKMO01000011">
    <property type="protein sequence ID" value="MSB74152.1"/>
    <property type="molecule type" value="Genomic_DNA"/>
</dbReference>
<dbReference type="EMBL" id="JAQMPX010000094">
    <property type="protein sequence ID" value="MDB9139404.1"/>
    <property type="molecule type" value="Genomic_DNA"/>
</dbReference>
<evidence type="ECO:0000259" key="1">
    <source>
        <dbReference type="Pfam" id="PF00534"/>
    </source>
</evidence>
<dbReference type="InterPro" id="IPR028098">
    <property type="entry name" value="Glyco_trans_4-like_N"/>
</dbReference>
<accession>A0A174VKA9</accession>
<evidence type="ECO:0000259" key="2">
    <source>
        <dbReference type="Pfam" id="PF13439"/>
    </source>
</evidence>
<dbReference type="Pfam" id="PF13439">
    <property type="entry name" value="Glyco_transf_4"/>
    <property type="match status" value="1"/>
</dbReference>
<dbReference type="Pfam" id="PF00534">
    <property type="entry name" value="Glycos_transf_1"/>
    <property type="match status" value="1"/>
</dbReference>
<reference evidence="8 9" key="2">
    <citation type="submission" date="2019-07" db="EMBL/GenBank/DDBJ databases">
        <title>Genome sequencing of Parabacteroides distasonis iSURF_7.</title>
        <authorList>
            <person name="Degefu H.N."/>
            <person name="Ruoff K.L."/>
            <person name="Price C.E."/>
            <person name="Valls R.A."/>
            <person name="O'Toole G.A."/>
        </authorList>
    </citation>
    <scope>NUCLEOTIDE SEQUENCE [LARGE SCALE GENOMIC DNA]</scope>
    <source>
        <strain evidence="8 9">CFPLTA003_1B</strain>
    </source>
</reference>
<dbReference type="Proteomes" id="UP000315827">
    <property type="component" value="Unassembled WGS sequence"/>
</dbReference>
<dbReference type="EMBL" id="VOHW01000004">
    <property type="protein sequence ID" value="TWV62260.1"/>
    <property type="molecule type" value="Genomic_DNA"/>
</dbReference>
<dbReference type="PANTHER" id="PTHR45947">
    <property type="entry name" value="SULFOQUINOVOSYL TRANSFERASE SQD2"/>
    <property type="match status" value="1"/>
</dbReference>
<dbReference type="EMBL" id="WKLT01000026">
    <property type="protein sequence ID" value="MRY60142.1"/>
    <property type="molecule type" value="Genomic_DNA"/>
</dbReference>
<reference evidence="4" key="4">
    <citation type="submission" date="2023-01" db="EMBL/GenBank/DDBJ databases">
        <title>Human gut microbiome strain richness.</title>
        <authorList>
            <person name="Chen-Liaw A."/>
        </authorList>
    </citation>
    <scope>NUCLEOTIDE SEQUENCE</scope>
    <source>
        <strain evidence="4">D35st1_E5_D35t1_190705</strain>
    </source>
</reference>
<dbReference type="EMBL" id="WKNE01000001">
    <property type="protein sequence ID" value="MRZ53351.1"/>
    <property type="molecule type" value="Genomic_DNA"/>
</dbReference>
<sequence length="365" mass="41993">MTKVCFLVSSLCNEGPVNVMYNIIQYMDFSKFKVSIITFIPEKKTTRIKDFQKYPLSIHQLAPETPLNPFALFTALKQEVKLINPDMLHAHCPRSLYLMCFLPRKYKRIYTIHIYPGLQQQILYGKFKGDIVNQLNHFFTRKVDLPIGCSESVGKLYKENKGWDISCIPNGSSLPIWNCDPIYRQKLRKDLGLKDDIRYFIFIGRFSGEKNPELLIRAFKQIGAKQVGLIMLGEGPLWEDLKKEGDDRILLPGFKTNVYDYLIASDYYISASDVEGLANTLLESMTVGLPMLLSDIPSHQEVLSKMSVTTGYIFNNKDSNSLFDKIEKVLLLDRTEVAREVQDIFQKHYTAKKMSLSYQNAYTSL</sequence>
<dbReference type="Proteomes" id="UP001211522">
    <property type="component" value="Unassembled WGS sequence"/>
</dbReference>
<evidence type="ECO:0000313" key="8">
    <source>
        <dbReference type="EMBL" id="TWV62260.1"/>
    </source>
</evidence>
<dbReference type="PANTHER" id="PTHR45947:SF3">
    <property type="entry name" value="SULFOQUINOVOSYL TRANSFERASE SQD2"/>
    <property type="match status" value="1"/>
</dbReference>
<evidence type="ECO:0000313" key="10">
    <source>
        <dbReference type="Proteomes" id="UP000432516"/>
    </source>
</evidence>
<dbReference type="Gene3D" id="3.40.50.2000">
    <property type="entry name" value="Glycogen Phosphorylase B"/>
    <property type="match status" value="2"/>
</dbReference>
<evidence type="ECO:0000313" key="6">
    <source>
        <dbReference type="EMBL" id="MRZ53351.1"/>
    </source>
</evidence>
<dbReference type="RefSeq" id="WP_005856146.1">
    <property type="nucleotide sequence ID" value="NZ_AP019729.1"/>
</dbReference>
<dbReference type="AlphaFoldDB" id="A0A174VKA9"/>
<dbReference type="InterPro" id="IPR001296">
    <property type="entry name" value="Glyco_trans_1"/>
</dbReference>
<evidence type="ECO:0000313" key="12">
    <source>
        <dbReference type="Proteomes" id="UP000463337"/>
    </source>
</evidence>
<dbReference type="Proteomes" id="UP001198806">
    <property type="component" value="Unassembled WGS sequence"/>
</dbReference>
<evidence type="ECO:0000313" key="11">
    <source>
        <dbReference type="Proteomes" id="UP000441609"/>
    </source>
</evidence>
<keyword evidence="6" id="KW-0808">Transferase</keyword>
<dbReference type="Proteomes" id="UP000432516">
    <property type="component" value="Unassembled WGS sequence"/>
</dbReference>
<feature type="domain" description="Glycosyltransferase subfamily 4-like N-terminal" evidence="2">
    <location>
        <begin position="15"/>
        <end position="171"/>
    </location>
</feature>
<reference evidence="3" key="3">
    <citation type="submission" date="2021-10" db="EMBL/GenBank/DDBJ databases">
        <title>Collection of gut derived symbiotic bacterial strains cultured from healthy donors.</title>
        <authorList>
            <person name="Lin H."/>
            <person name="Littmann E."/>
            <person name="Kohout C."/>
            <person name="Pamer E.G."/>
        </authorList>
    </citation>
    <scope>NUCLEOTIDE SEQUENCE</scope>
    <source>
        <strain evidence="3">DFI.2.94</strain>
    </source>
</reference>
<gene>
    <name evidence="8" type="ORF">FSA05_09200</name>
    <name evidence="5" type="ORF">GKD59_20030</name>
    <name evidence="6" type="ORF">GKD68_01095</name>
    <name evidence="7" type="ORF">GKD70_12820</name>
    <name evidence="3" type="ORF">LI194_14730</name>
    <name evidence="4" type="ORF">PN612_12935</name>
</gene>
<feature type="domain" description="Glycosyl transferase family 1" evidence="1">
    <location>
        <begin position="184"/>
        <end position="333"/>
    </location>
</feature>
<dbReference type="EMBL" id="JAJCNI010000018">
    <property type="protein sequence ID" value="MCB6519049.1"/>
    <property type="molecule type" value="Genomic_DNA"/>
</dbReference>